<dbReference type="RefSeq" id="WP_091526762.1">
    <property type="nucleotide sequence ID" value="NZ_LT629772.1"/>
</dbReference>
<dbReference type="Proteomes" id="UP000199103">
    <property type="component" value="Chromosome I"/>
</dbReference>
<dbReference type="STRING" id="630515.SAMN04489812_3474"/>
<feature type="transmembrane region" description="Helical" evidence="1">
    <location>
        <begin position="9"/>
        <end position="27"/>
    </location>
</feature>
<evidence type="ECO:0000313" key="3">
    <source>
        <dbReference type="Proteomes" id="UP000199103"/>
    </source>
</evidence>
<evidence type="ECO:0000313" key="2">
    <source>
        <dbReference type="EMBL" id="SDS91590.1"/>
    </source>
</evidence>
<keyword evidence="1" id="KW-0812">Transmembrane</keyword>
<organism evidence="2 3">
    <name type="scientific">Microlunatus soli</name>
    <dbReference type="NCBI Taxonomy" id="630515"/>
    <lineage>
        <taxon>Bacteria</taxon>
        <taxon>Bacillati</taxon>
        <taxon>Actinomycetota</taxon>
        <taxon>Actinomycetes</taxon>
        <taxon>Propionibacteriales</taxon>
        <taxon>Propionibacteriaceae</taxon>
        <taxon>Microlunatus</taxon>
    </lineage>
</organism>
<gene>
    <name evidence="2" type="ORF">SAMN04489812_3474</name>
</gene>
<keyword evidence="3" id="KW-1185">Reference proteome</keyword>
<keyword evidence="1" id="KW-1133">Transmembrane helix</keyword>
<dbReference type="EMBL" id="LT629772">
    <property type="protein sequence ID" value="SDS91590.1"/>
    <property type="molecule type" value="Genomic_DNA"/>
</dbReference>
<evidence type="ECO:0000256" key="1">
    <source>
        <dbReference type="SAM" id="Phobius"/>
    </source>
</evidence>
<feature type="transmembrane region" description="Helical" evidence="1">
    <location>
        <begin position="33"/>
        <end position="54"/>
    </location>
</feature>
<reference evidence="2 3" key="1">
    <citation type="submission" date="2016-10" db="EMBL/GenBank/DDBJ databases">
        <authorList>
            <person name="de Groot N.N."/>
        </authorList>
    </citation>
    <scope>NUCLEOTIDE SEQUENCE [LARGE SCALE GENOMIC DNA]</scope>
    <source>
        <strain evidence="2 3">DSM 21800</strain>
    </source>
</reference>
<name>A0A1H1W4E5_9ACTN</name>
<keyword evidence="1" id="KW-0472">Membrane</keyword>
<dbReference type="AlphaFoldDB" id="A0A1H1W4E5"/>
<proteinExistence type="predicted"/>
<accession>A0A1H1W4E5</accession>
<sequence>MIVAMARLLLKGGIAMLILCLLIRPAIHTPNGLMGDNLAIIACLALIATTLLYIRFGPKDDDKPAGRPKSSHSPKHP</sequence>
<protein>
    <submittedName>
        <fullName evidence="2">Uncharacterized protein</fullName>
    </submittedName>
</protein>